<evidence type="ECO:0000259" key="3">
    <source>
        <dbReference type="PROSITE" id="PS51733"/>
    </source>
</evidence>
<dbReference type="STRING" id="2018661.A0A2A2L0J9"/>
<name>A0A2A2L0J9_9BILA</name>
<dbReference type="UniPathway" id="UPA00537">
    <property type="reaction ID" value="UER00595"/>
</dbReference>
<dbReference type="Proteomes" id="UP000218231">
    <property type="component" value="Unassembled WGS sequence"/>
</dbReference>
<sequence length="311" mass="35926">MCDTVVRRGAAKIYLSTCRCIYRNLAFEEFLFRNHNLEKQPFAMLLWSNNPAVVIGRHQNPWVEANLDFLNDFNIDLARRHSGGGTVYHDRGNLNISFITSHKDHCRPKNLRFLADFLNRKFGLQIVPTKRDDMELPPRKSDETPRKISGTAARIARGRAYHHLTLLVDSKADILKAALKSPFRDQIETNASKSVRAAKVGCMREDKANISLEEVRRGIIKAFEEGHEECEIEHVDVQKISEQETEVVTNLEELLSWEWRYGKTPKFIFTTKNGHLKVEVEKGKISKIEGNAHDRHDLIRQRFDSGKFQNF</sequence>
<dbReference type="CDD" id="cd16443">
    <property type="entry name" value="LplA"/>
    <property type="match status" value="1"/>
</dbReference>
<dbReference type="OrthoDB" id="201621at2759"/>
<dbReference type="AlphaFoldDB" id="A0A2A2L0J9"/>
<organism evidence="4 5">
    <name type="scientific">Diploscapter pachys</name>
    <dbReference type="NCBI Taxonomy" id="2018661"/>
    <lineage>
        <taxon>Eukaryota</taxon>
        <taxon>Metazoa</taxon>
        <taxon>Ecdysozoa</taxon>
        <taxon>Nematoda</taxon>
        <taxon>Chromadorea</taxon>
        <taxon>Rhabditida</taxon>
        <taxon>Rhabditina</taxon>
        <taxon>Rhabditomorpha</taxon>
        <taxon>Rhabditoidea</taxon>
        <taxon>Rhabditidae</taxon>
        <taxon>Diploscapter</taxon>
    </lineage>
</organism>
<comment type="caution">
    <text evidence="4">The sequence shown here is derived from an EMBL/GenBank/DDBJ whole genome shotgun (WGS) entry which is preliminary data.</text>
</comment>
<reference evidence="4 5" key="1">
    <citation type="journal article" date="2017" name="Curr. Biol.">
        <title>Genome architecture and evolution of a unichromosomal asexual nematode.</title>
        <authorList>
            <person name="Fradin H."/>
            <person name="Zegar C."/>
            <person name="Gutwein M."/>
            <person name="Lucas J."/>
            <person name="Kovtun M."/>
            <person name="Corcoran D."/>
            <person name="Baugh L.R."/>
            <person name="Kiontke K."/>
            <person name="Gunsalus K."/>
            <person name="Fitch D.H."/>
            <person name="Piano F."/>
        </authorList>
    </citation>
    <scope>NUCLEOTIDE SEQUENCE [LARGE SCALE GENOMIC DNA]</scope>
    <source>
        <strain evidence="4">PF1309</strain>
    </source>
</reference>
<dbReference type="GO" id="GO:0009249">
    <property type="term" value="P:protein lipoylation"/>
    <property type="evidence" value="ECO:0007669"/>
    <property type="project" value="InterPro"/>
</dbReference>
<dbReference type="GO" id="GO:0005739">
    <property type="term" value="C:mitochondrion"/>
    <property type="evidence" value="ECO:0007669"/>
    <property type="project" value="TreeGrafter"/>
</dbReference>
<dbReference type="PROSITE" id="PS51733">
    <property type="entry name" value="BPL_LPL_CATALYTIC"/>
    <property type="match status" value="1"/>
</dbReference>
<dbReference type="InterPro" id="IPR004143">
    <property type="entry name" value="BPL_LPL_catalytic"/>
</dbReference>
<evidence type="ECO:0000256" key="2">
    <source>
        <dbReference type="ARBA" id="ARBA00008242"/>
    </source>
</evidence>
<dbReference type="PANTHER" id="PTHR12561:SF3">
    <property type="entry name" value="LIPOYLTRANSFERASE 1, MITOCHONDRIAL"/>
    <property type="match status" value="1"/>
</dbReference>
<dbReference type="InterPro" id="IPR045864">
    <property type="entry name" value="aa-tRNA-synth_II/BPL/LPL"/>
</dbReference>
<comment type="similarity">
    <text evidence="2">Belongs to the LplA family.</text>
</comment>
<dbReference type="Gene3D" id="3.30.930.10">
    <property type="entry name" value="Bira Bifunctional Protein, Domain 2"/>
    <property type="match status" value="1"/>
</dbReference>
<gene>
    <name evidence="4" type="ORF">WR25_08616</name>
</gene>
<dbReference type="Pfam" id="PF21948">
    <property type="entry name" value="LplA-B_cat"/>
    <property type="match status" value="1"/>
</dbReference>
<comment type="pathway">
    <text evidence="1">Protein modification; protein lipoylation via exogenous pathway; protein N(6)-(lipoyl)lysine from lipoate: step 2/2.</text>
</comment>
<accession>A0A2A2L0J9</accession>
<evidence type="ECO:0000313" key="5">
    <source>
        <dbReference type="Proteomes" id="UP000218231"/>
    </source>
</evidence>
<dbReference type="PANTHER" id="PTHR12561">
    <property type="entry name" value="LIPOATE-PROTEIN LIGASE"/>
    <property type="match status" value="1"/>
</dbReference>
<dbReference type="GO" id="GO:0017118">
    <property type="term" value="F:lipoyltransferase activity"/>
    <property type="evidence" value="ECO:0007669"/>
    <property type="project" value="TreeGrafter"/>
</dbReference>
<evidence type="ECO:0000256" key="1">
    <source>
        <dbReference type="ARBA" id="ARBA00005085"/>
    </source>
</evidence>
<dbReference type="InterPro" id="IPR004562">
    <property type="entry name" value="LipoylTrfase_LipoateP_Ligase"/>
</dbReference>
<protein>
    <recommendedName>
        <fullName evidence="3">BPL/LPL catalytic domain-containing protein</fullName>
    </recommendedName>
</protein>
<keyword evidence="5" id="KW-1185">Reference proteome</keyword>
<evidence type="ECO:0000313" key="4">
    <source>
        <dbReference type="EMBL" id="PAV79684.1"/>
    </source>
</evidence>
<feature type="domain" description="BPL/LPL catalytic" evidence="3">
    <location>
        <begin position="38"/>
        <end position="231"/>
    </location>
</feature>
<dbReference type="EMBL" id="LIAE01007383">
    <property type="protein sequence ID" value="PAV79684.1"/>
    <property type="molecule type" value="Genomic_DNA"/>
</dbReference>
<dbReference type="SUPFAM" id="SSF55681">
    <property type="entry name" value="Class II aaRS and biotin synthetases"/>
    <property type="match status" value="1"/>
</dbReference>
<proteinExistence type="inferred from homology"/>